<evidence type="ECO:0000256" key="8">
    <source>
        <dbReference type="ARBA" id="ARBA00023242"/>
    </source>
</evidence>
<evidence type="ECO:0000256" key="7">
    <source>
        <dbReference type="ARBA" id="ARBA00023163"/>
    </source>
</evidence>
<gene>
    <name evidence="9" type="ORF">CYFA0S_17e01354g</name>
</gene>
<evidence type="ECO:0000313" key="9">
    <source>
        <dbReference type="EMBL" id="CDR45312.1"/>
    </source>
</evidence>
<evidence type="ECO:0000256" key="3">
    <source>
        <dbReference type="ARBA" id="ARBA00006922"/>
    </source>
</evidence>
<sequence length="272" mass="29682">MTTIERPPLGALSVNTLKRAHTDIVKPSLPRLKNIVPHAALLSRENSITKPQTYTNHARKLKYRLKLAYYKLQTDQVGVPLAEIIKKHTDNAVSKPSSGIFMTKSADVLAEKKMATTPSLTRHISLLGASTPLQANGFAPILPKKSVAFKRSNTLMDPSCFTVNEKKTRASLPSLPRIAEYPTFKVNRKALRTNSSPQLERSAPHNRSLKIEDLVDRHGSSTQNSSTPIKSITNEHGDLLLSSPTKKVCSSTPGSYGAAKSLLQLSALLGSN</sequence>
<dbReference type="GO" id="GO:0005737">
    <property type="term" value="C:cytoplasm"/>
    <property type="evidence" value="ECO:0007669"/>
    <property type="project" value="UniProtKB-SubCell"/>
</dbReference>
<comment type="subcellular location">
    <subcellularLocation>
        <location evidence="2">Cytoplasm</location>
    </subcellularLocation>
    <subcellularLocation>
        <location evidence="1">Nucleus</location>
    </subcellularLocation>
</comment>
<evidence type="ECO:0000256" key="5">
    <source>
        <dbReference type="ARBA" id="ARBA00022491"/>
    </source>
</evidence>
<keyword evidence="7" id="KW-0804">Transcription</keyword>
<keyword evidence="5" id="KW-0678">Repressor</keyword>
<evidence type="ECO:0000256" key="2">
    <source>
        <dbReference type="ARBA" id="ARBA00004496"/>
    </source>
</evidence>
<dbReference type="VEuPathDB" id="FungiDB:BON22_1507"/>
<reference evidence="9" key="1">
    <citation type="journal article" date="2014" name="Genome Announc.">
        <title>Genome sequence of the yeast Cyberlindnera fabianii (Hansenula fabianii).</title>
        <authorList>
            <person name="Freel K.C."/>
            <person name="Sarilar V."/>
            <person name="Neuveglise C."/>
            <person name="Devillers H."/>
            <person name="Friedrich A."/>
            <person name="Schacherer J."/>
        </authorList>
    </citation>
    <scope>NUCLEOTIDE SEQUENCE</scope>
    <source>
        <strain evidence="9">YJS4271</strain>
    </source>
</reference>
<dbReference type="OrthoDB" id="5345625at2759"/>
<keyword evidence="6" id="KW-0805">Transcription regulation</keyword>
<organism evidence="9">
    <name type="scientific">Cyberlindnera fabianii</name>
    <name type="common">Yeast</name>
    <name type="synonym">Hansenula fabianii</name>
    <dbReference type="NCBI Taxonomy" id="36022"/>
    <lineage>
        <taxon>Eukaryota</taxon>
        <taxon>Fungi</taxon>
        <taxon>Dikarya</taxon>
        <taxon>Ascomycota</taxon>
        <taxon>Saccharomycotina</taxon>
        <taxon>Saccharomycetes</taxon>
        <taxon>Phaffomycetales</taxon>
        <taxon>Phaffomycetaceae</taxon>
        <taxon>Cyberlindnera</taxon>
    </lineage>
</organism>
<keyword evidence="8" id="KW-0539">Nucleus</keyword>
<dbReference type="Pfam" id="PF08528">
    <property type="entry name" value="Whi5"/>
    <property type="match status" value="1"/>
</dbReference>
<accession>A0A061BBQ1</accession>
<dbReference type="AlphaFoldDB" id="A0A061BBQ1"/>
<dbReference type="EMBL" id="LK052902">
    <property type="protein sequence ID" value="CDR45312.1"/>
    <property type="molecule type" value="Genomic_DNA"/>
</dbReference>
<name>A0A061BBQ1_CYBFA</name>
<evidence type="ECO:0000256" key="4">
    <source>
        <dbReference type="ARBA" id="ARBA00022490"/>
    </source>
</evidence>
<proteinExistence type="inferred from homology"/>
<evidence type="ECO:0000256" key="6">
    <source>
        <dbReference type="ARBA" id="ARBA00023015"/>
    </source>
</evidence>
<dbReference type="InterPro" id="IPR013734">
    <property type="entry name" value="TF_Nrm1/Whi5"/>
</dbReference>
<comment type="similarity">
    <text evidence="3">Belongs to the WHI5/NRM1 family.</text>
</comment>
<evidence type="ECO:0000256" key="1">
    <source>
        <dbReference type="ARBA" id="ARBA00004123"/>
    </source>
</evidence>
<protein>
    <submittedName>
        <fullName evidence="9">CYFA0S17e01354g1_1</fullName>
    </submittedName>
</protein>
<dbReference type="GO" id="GO:0005634">
    <property type="term" value="C:nucleus"/>
    <property type="evidence" value="ECO:0007669"/>
    <property type="project" value="UniProtKB-SubCell"/>
</dbReference>
<keyword evidence="4" id="KW-0963">Cytoplasm</keyword>